<keyword evidence="2" id="KW-0472">Membrane</keyword>
<feature type="signal peptide" evidence="3">
    <location>
        <begin position="1"/>
        <end position="21"/>
    </location>
</feature>
<dbReference type="RefSeq" id="WP_346581341.1">
    <property type="nucleotide sequence ID" value="NZ_JBDJNQ010000005.1"/>
</dbReference>
<keyword evidence="3" id="KW-0732">Signal</keyword>
<feature type="transmembrane region" description="Helical" evidence="2">
    <location>
        <begin position="149"/>
        <end position="166"/>
    </location>
</feature>
<protein>
    <submittedName>
        <fullName evidence="4">Uncharacterized protein</fullName>
    </submittedName>
</protein>
<feature type="coiled-coil region" evidence="1">
    <location>
        <begin position="116"/>
        <end position="143"/>
    </location>
</feature>
<keyword evidence="1" id="KW-0175">Coiled coil</keyword>
<keyword evidence="5" id="KW-1185">Reference proteome</keyword>
<dbReference type="EMBL" id="JBDJNQ010000005">
    <property type="protein sequence ID" value="MEN5377963.1"/>
    <property type="molecule type" value="Genomic_DNA"/>
</dbReference>
<accession>A0ABV0BVF6</accession>
<name>A0ABV0BVF6_9SPHI</name>
<proteinExistence type="predicted"/>
<reference evidence="4 5" key="1">
    <citation type="submission" date="2024-04" db="EMBL/GenBank/DDBJ databases">
        <title>WGS of bacteria from Torrens River.</title>
        <authorList>
            <person name="Wyrsch E.R."/>
            <person name="Drigo B."/>
        </authorList>
    </citation>
    <scope>NUCLEOTIDE SEQUENCE [LARGE SCALE GENOMIC DNA]</scope>
    <source>
        <strain evidence="4 5">TWI391</strain>
    </source>
</reference>
<comment type="caution">
    <text evidence="4">The sequence shown here is derived from an EMBL/GenBank/DDBJ whole genome shotgun (WGS) entry which is preliminary data.</text>
</comment>
<evidence type="ECO:0000313" key="4">
    <source>
        <dbReference type="EMBL" id="MEN5377963.1"/>
    </source>
</evidence>
<feature type="chain" id="PRO_5047457477" evidence="3">
    <location>
        <begin position="22"/>
        <end position="174"/>
    </location>
</feature>
<gene>
    <name evidence="4" type="ORF">ABE541_11885</name>
</gene>
<evidence type="ECO:0000256" key="2">
    <source>
        <dbReference type="SAM" id="Phobius"/>
    </source>
</evidence>
<evidence type="ECO:0000313" key="5">
    <source>
        <dbReference type="Proteomes" id="UP001409291"/>
    </source>
</evidence>
<keyword evidence="2" id="KW-0812">Transmembrane</keyword>
<sequence length="174" mass="20119">MQFIKCLSFLLFFLTGFAVSAQNADSTSFEAQRMRVNKLIEDRKVKFGEYDLSLEKKSAIFGLFKSKDDMQRTIDILKNIVITDNNIFLETRRLISIKDDEKQKFQNLASEYDKQVSAYMGTINKLQKENEKLKKDIENLEGSDNSSNILLYIALAIIAVLSYFVYRNQKITKG</sequence>
<keyword evidence="2" id="KW-1133">Transmembrane helix</keyword>
<evidence type="ECO:0000256" key="1">
    <source>
        <dbReference type="SAM" id="Coils"/>
    </source>
</evidence>
<dbReference type="Proteomes" id="UP001409291">
    <property type="component" value="Unassembled WGS sequence"/>
</dbReference>
<organism evidence="4 5">
    <name type="scientific">Sphingobacterium kitahiroshimense</name>
    <dbReference type="NCBI Taxonomy" id="470446"/>
    <lineage>
        <taxon>Bacteria</taxon>
        <taxon>Pseudomonadati</taxon>
        <taxon>Bacteroidota</taxon>
        <taxon>Sphingobacteriia</taxon>
        <taxon>Sphingobacteriales</taxon>
        <taxon>Sphingobacteriaceae</taxon>
        <taxon>Sphingobacterium</taxon>
    </lineage>
</organism>
<evidence type="ECO:0000256" key="3">
    <source>
        <dbReference type="SAM" id="SignalP"/>
    </source>
</evidence>